<evidence type="ECO:0000313" key="4">
    <source>
        <dbReference type="Proteomes" id="UP000594262"/>
    </source>
</evidence>
<evidence type="ECO:0000313" key="3">
    <source>
        <dbReference type="EnsemblMetazoa" id="CLYHEMP025550.1"/>
    </source>
</evidence>
<dbReference type="EnsemblMetazoa" id="CLYHEMT025550.1">
    <property type="protein sequence ID" value="CLYHEMP025550.1"/>
    <property type="gene ID" value="CLYHEMG025550"/>
</dbReference>
<dbReference type="Pfam" id="PF02037">
    <property type="entry name" value="SAP"/>
    <property type="match status" value="1"/>
</dbReference>
<accession>A0A7M5XLS9</accession>
<dbReference type="Proteomes" id="UP000594262">
    <property type="component" value="Unplaced"/>
</dbReference>
<organism evidence="3 4">
    <name type="scientific">Clytia hemisphaerica</name>
    <dbReference type="NCBI Taxonomy" id="252671"/>
    <lineage>
        <taxon>Eukaryota</taxon>
        <taxon>Metazoa</taxon>
        <taxon>Cnidaria</taxon>
        <taxon>Hydrozoa</taxon>
        <taxon>Hydroidolina</taxon>
        <taxon>Leptothecata</taxon>
        <taxon>Obeliida</taxon>
        <taxon>Clytiidae</taxon>
        <taxon>Clytia</taxon>
    </lineage>
</organism>
<dbReference type="SMART" id="SM00513">
    <property type="entry name" value="SAP"/>
    <property type="match status" value="1"/>
</dbReference>
<feature type="domain" description="SAP" evidence="2">
    <location>
        <begin position="45"/>
        <end position="79"/>
    </location>
</feature>
<reference evidence="3" key="1">
    <citation type="submission" date="2021-01" db="UniProtKB">
        <authorList>
            <consortium name="EnsemblMetazoa"/>
        </authorList>
    </citation>
    <scope>IDENTIFICATION</scope>
</reference>
<dbReference type="SUPFAM" id="SSF68906">
    <property type="entry name" value="SAP domain"/>
    <property type="match status" value="1"/>
</dbReference>
<name>A0A7M5XLS9_9CNID</name>
<evidence type="ECO:0000256" key="1">
    <source>
        <dbReference type="SAM" id="MobiDB-lite"/>
    </source>
</evidence>
<dbReference type="AlphaFoldDB" id="A0A7M5XLS9"/>
<dbReference type="Gene3D" id="1.10.720.30">
    <property type="entry name" value="SAP domain"/>
    <property type="match status" value="1"/>
</dbReference>
<feature type="region of interest" description="Disordered" evidence="1">
    <location>
        <begin position="1"/>
        <end position="36"/>
    </location>
</feature>
<keyword evidence="4" id="KW-1185">Reference proteome</keyword>
<dbReference type="InterPro" id="IPR003034">
    <property type="entry name" value="SAP_dom"/>
</dbReference>
<proteinExistence type="predicted"/>
<sequence>PKRGRPRRLYNENRKRGQGKAHHIGKRLKRHKTNDEHLPLTEGRIKEMKVLELREELRRRNLPMSGLKEAIIERLRLYWMENEMEEGEEHDDCRKKDNNNCPAGAFVASRSGLA</sequence>
<evidence type="ECO:0000259" key="2">
    <source>
        <dbReference type="PROSITE" id="PS50800"/>
    </source>
</evidence>
<protein>
    <recommendedName>
        <fullName evidence="2">SAP domain-containing protein</fullName>
    </recommendedName>
</protein>
<dbReference type="InterPro" id="IPR036361">
    <property type="entry name" value="SAP_dom_sf"/>
</dbReference>
<feature type="compositionally biased region" description="Basic residues" evidence="1">
    <location>
        <begin position="16"/>
        <end position="32"/>
    </location>
</feature>
<dbReference type="PROSITE" id="PS50800">
    <property type="entry name" value="SAP"/>
    <property type="match status" value="1"/>
</dbReference>